<evidence type="ECO:0000256" key="6">
    <source>
        <dbReference type="SAM" id="Phobius"/>
    </source>
</evidence>
<dbReference type="GO" id="GO:0005248">
    <property type="term" value="F:voltage-gated sodium channel activity"/>
    <property type="evidence" value="ECO:0007669"/>
    <property type="project" value="TreeGrafter"/>
</dbReference>
<feature type="compositionally biased region" description="Gly residues" evidence="5">
    <location>
        <begin position="1865"/>
        <end position="1878"/>
    </location>
</feature>
<organism evidence="8 9">
    <name type="scientific">Thecamonas trahens ATCC 50062</name>
    <dbReference type="NCBI Taxonomy" id="461836"/>
    <lineage>
        <taxon>Eukaryota</taxon>
        <taxon>Apusozoa</taxon>
        <taxon>Apusomonadida</taxon>
        <taxon>Apusomonadidae</taxon>
        <taxon>Thecamonas</taxon>
    </lineage>
</organism>
<dbReference type="Pfam" id="PF00520">
    <property type="entry name" value="Ion_trans"/>
    <property type="match status" value="4"/>
</dbReference>
<name>A0A0L0DF55_THETB</name>
<dbReference type="PANTHER" id="PTHR10037:SF62">
    <property type="entry name" value="SODIUM CHANNEL PROTEIN 60E"/>
    <property type="match status" value="1"/>
</dbReference>
<evidence type="ECO:0000259" key="7">
    <source>
        <dbReference type="Pfam" id="PF00520"/>
    </source>
</evidence>
<feature type="transmembrane region" description="Helical" evidence="6">
    <location>
        <begin position="927"/>
        <end position="950"/>
    </location>
</feature>
<dbReference type="OrthoDB" id="416585at2759"/>
<dbReference type="GO" id="GO:0001518">
    <property type="term" value="C:voltage-gated sodium channel complex"/>
    <property type="evidence" value="ECO:0007669"/>
    <property type="project" value="TreeGrafter"/>
</dbReference>
<feature type="transmembrane region" description="Helical" evidence="6">
    <location>
        <begin position="706"/>
        <end position="728"/>
    </location>
</feature>
<feature type="domain" description="Ion transport" evidence="7">
    <location>
        <begin position="931"/>
        <end position="1197"/>
    </location>
</feature>
<dbReference type="STRING" id="461836.A0A0L0DF55"/>
<feature type="transmembrane region" description="Helical" evidence="6">
    <location>
        <begin position="1251"/>
        <end position="1268"/>
    </location>
</feature>
<feature type="compositionally biased region" description="Gly residues" evidence="5">
    <location>
        <begin position="608"/>
        <end position="618"/>
    </location>
</feature>
<dbReference type="InterPro" id="IPR027359">
    <property type="entry name" value="Volt_channel_dom_sf"/>
</dbReference>
<feature type="region of interest" description="Disordered" evidence="5">
    <location>
        <begin position="1728"/>
        <end position="1758"/>
    </location>
</feature>
<feature type="transmembrane region" description="Helical" evidence="6">
    <location>
        <begin position="158"/>
        <end position="185"/>
    </location>
</feature>
<keyword evidence="2 6" id="KW-0812">Transmembrane</keyword>
<feature type="compositionally biased region" description="Low complexity" evidence="5">
    <location>
        <begin position="471"/>
        <end position="487"/>
    </location>
</feature>
<feature type="compositionally biased region" description="Low complexity" evidence="5">
    <location>
        <begin position="1886"/>
        <end position="1895"/>
    </location>
</feature>
<dbReference type="PANTHER" id="PTHR10037">
    <property type="entry name" value="VOLTAGE-GATED CATION CHANNEL CALCIUM AND SODIUM"/>
    <property type="match status" value="1"/>
</dbReference>
<evidence type="ECO:0000256" key="4">
    <source>
        <dbReference type="ARBA" id="ARBA00023136"/>
    </source>
</evidence>
<feature type="region of interest" description="Disordered" evidence="5">
    <location>
        <begin position="405"/>
        <end position="488"/>
    </location>
</feature>
<dbReference type="EMBL" id="GL349464">
    <property type="protein sequence ID" value="KNC50977.1"/>
    <property type="molecule type" value="Genomic_DNA"/>
</dbReference>
<feature type="transmembrane region" description="Helical" evidence="6">
    <location>
        <begin position="119"/>
        <end position="146"/>
    </location>
</feature>
<dbReference type="eggNOG" id="KOG2301">
    <property type="taxonomic scope" value="Eukaryota"/>
</dbReference>
<feature type="transmembrane region" description="Helical" evidence="6">
    <location>
        <begin position="303"/>
        <end position="326"/>
    </location>
</feature>
<evidence type="ECO:0000256" key="5">
    <source>
        <dbReference type="SAM" id="MobiDB-lite"/>
    </source>
</evidence>
<dbReference type="Proteomes" id="UP000054408">
    <property type="component" value="Unassembled WGS sequence"/>
</dbReference>
<feature type="transmembrane region" description="Helical" evidence="6">
    <location>
        <begin position="1280"/>
        <end position="1302"/>
    </location>
</feature>
<keyword evidence="9" id="KW-1185">Reference proteome</keyword>
<feature type="compositionally biased region" description="Polar residues" evidence="5">
    <location>
        <begin position="1729"/>
        <end position="1744"/>
    </location>
</feature>
<proteinExistence type="predicted"/>
<evidence type="ECO:0000256" key="3">
    <source>
        <dbReference type="ARBA" id="ARBA00022989"/>
    </source>
</evidence>
<dbReference type="InterPro" id="IPR043203">
    <property type="entry name" value="VGCC_Ca_Na"/>
</dbReference>
<feature type="domain" description="Ion transport" evidence="7">
    <location>
        <begin position="640"/>
        <end position="864"/>
    </location>
</feature>
<feature type="transmembrane region" description="Helical" evidence="6">
    <location>
        <begin position="833"/>
        <end position="856"/>
    </location>
</feature>
<sequence length="1915" mass="208371">MPLVLRRGAPSSVREKMRRHLERHRVEPETEPYPRRVSEYFTDGVVYRSRSLGMWTVNDSVRRHAIDLVDSRPFQRFMFAVVVLHSLSMVLYVPSVGGAKNRTASVSTSDSSPSSLNQVLNWLNLGFLAVYTLEAGLKITAMGFVLHKHAYLRSGWNCLDFLLVVVSVTSMLSFNGLDIFAPFWVLRALRPLQSVSRMQGLRIVVQSLVSALPALRDVGYFFAFLIGWFAIVGVQLMSGALRRRCVDPSALAAGTLPDMATLRARRPCGIDPTAGYLCPAPLVCRDVGSAANPNSGFVSFDHLGSAFVVLFNVATLDGWSAIMYALQDAWSTWAWVYFVPYTFITAFLATNMILAVLDEAFHLTAALEELTDNDEVVLVVDDADAIMLSHLNLWRSGSGSKLVSAMTPIGKPATPGRSPGTSPGRLSVPASPHGTSHDQEQQEEESMETMGHPHESLTSDVCYDGEEEEQSWSSTSSFPPDSTSSNEYSSYVYSTRSTGGQVLSDSLVSETNIRAIDESVSSVTESITTTSTNDSPPETRRAPSPPPQISRLRPLRKASESSSAEPGVAGQAAVALDDVELGVVSLDVPAVMIENETGQTRTSSMCNGGSGGKCGGGESTHADDDGSGSHISTASIDDVSYLDVISSVVVLVDFVLMLTDHAAASHEYLVFLDVASYTCLGFYGIEFSARLAQASSKAKFLKSWSSLWDGVILALGLLEAVLVFGSGMPRARMLRPLRVFKLTRAWGTFRRVVTGVLLPGRMVSYLISLLFLLLYVYALAGVRFFGHAYSAGPGRASFDSAYWAFLAVFQAFTGDSVTDLIYEGMRVDAVYGFFFFASLIVLGSYVIFSLFLAIILEKFANIDKADAPDAGTTKSAALLAEDAASAKRRRRRHIQARISAWSYDQPLVGTTLRAFGPESRVRRFAQWVVTHQAFSPLILVVTVADAAVLAVDDPAQAGKTTLLGNISAAVVLLVFGLEAVGKIIVRGLWYPSRSAYLRNGWNCLDLFIVLTSLVAHAAGPALPWSWALRALRPLRLVSRLAPLRTTVYALLAASRAIASVVAVALVFWAVFAIVGVALFKGRLYSCNDASVTWRGECVGSFVDAATNQTVARTWSNAVSTFDSVPDAMLSLFECSVMVGWVDIMLPTIDIVGPDLQPQPRSQPAAALYFVVFIVIGSMLVVNLVVAVVIENFDRLRDEISGHAFLTDSQREWLTIQRIISATPPYEAFVLPDHPVRAVAYIIVKHRNFSKLVMGALALNGVVLASFYADAPDELRSFQSGISYFFVAFFCVEAGLHMAASGLNHYLLDGWHRFEFSSSSYDSLINLIGSLQLLRFFQIVPLLASILSTFRHALVAIANVAGLLVLVLFVYALMGRSLWGQVVTAPYGQAGPGFGPHANFATFGNACLTVYRIATVDSWGAVMRHAEVQPPFCSSANPDTCGSVYAPAYFVSLIVISSWILLNLFIAVVLEHYHAMSECLDAVMLESVESFRRLWMVLDPEPRGRISPAGFLQLMFSLKPPLGWVPNMPDVRVLRHLQAMDIKVNLYPATRTLFGRFRYDAFKTAPPSVDYRNTFEAVIRYAVEHQDGFLTHCADAVKPTGTDDEVAEDEMFRARLLLHSKYRKRAYLRARKLPLTHEDAHITMAHYFACQIISYYWVKYRHVVIRHNRLRKVKRVGMLLRAASKLRWLRGRSAGLGASSSEPTLTTVDEISEGSGGGAALRGARMLPQHPTTSVSSIGDSSQQLVRRRGDGESGAGVSTADRAWAAAMGKLPASNISATPAASAAQSRARGLGSSSRGRSHIAFSLAALADSKARNTSLKRVEDGADQLHRLPIEQVDADVSYSSTDDIIDASMSMSDEHDGHRGSSGGGVGRGGGGRRGSRAHVSFGSRSSHSSGAGGGFNWARIRMLASAARK</sequence>
<feature type="transmembrane region" description="Helical" evidence="6">
    <location>
        <begin position="1323"/>
        <end position="1346"/>
    </location>
</feature>
<feature type="transmembrane region" description="Helical" evidence="6">
    <location>
        <begin position="762"/>
        <end position="784"/>
    </location>
</feature>
<feature type="region of interest" description="Disordered" evidence="5">
    <location>
        <begin position="600"/>
        <end position="629"/>
    </location>
</feature>
<comment type="subcellular location">
    <subcellularLocation>
        <location evidence="1">Membrane</location>
        <topology evidence="1">Multi-pass membrane protein</topology>
    </subcellularLocation>
</comment>
<dbReference type="Gene3D" id="1.10.287.70">
    <property type="match status" value="4"/>
</dbReference>
<keyword evidence="4 6" id="KW-0472">Membrane</keyword>
<gene>
    <name evidence="8" type="ORF">AMSG_06944</name>
</gene>
<keyword evidence="3 6" id="KW-1133">Transmembrane helix</keyword>
<feature type="transmembrane region" description="Helical" evidence="6">
    <location>
        <begin position="668"/>
        <end position="685"/>
    </location>
</feature>
<dbReference type="OMA" id="HEDAHIT"/>
<evidence type="ECO:0000256" key="1">
    <source>
        <dbReference type="ARBA" id="ARBA00004141"/>
    </source>
</evidence>
<feature type="transmembrane region" description="Helical" evidence="6">
    <location>
        <begin position="77"/>
        <end position="99"/>
    </location>
</feature>
<dbReference type="InterPro" id="IPR005821">
    <property type="entry name" value="Ion_trans_dom"/>
</dbReference>
<feature type="compositionally biased region" description="Low complexity" evidence="5">
    <location>
        <begin position="520"/>
        <end position="536"/>
    </location>
</feature>
<dbReference type="GeneID" id="25565998"/>
<feature type="transmembrane region" description="Helical" evidence="6">
    <location>
        <begin position="1006"/>
        <end position="1026"/>
    </location>
</feature>
<feature type="region of interest" description="Disordered" evidence="5">
    <location>
        <begin position="1855"/>
        <end position="1897"/>
    </location>
</feature>
<feature type="transmembrane region" description="Helical" evidence="6">
    <location>
        <begin position="1352"/>
        <end position="1373"/>
    </location>
</feature>
<feature type="transmembrane region" description="Helical" evidence="6">
    <location>
        <begin position="962"/>
        <end position="985"/>
    </location>
</feature>
<feature type="transmembrane region" description="Helical" evidence="6">
    <location>
        <begin position="218"/>
        <end position="237"/>
    </location>
</feature>
<feature type="domain" description="Ion transport" evidence="7">
    <location>
        <begin position="1245"/>
        <end position="1475"/>
    </location>
</feature>
<dbReference type="SUPFAM" id="SSF81324">
    <property type="entry name" value="Voltage-gated potassium channels"/>
    <property type="match status" value="4"/>
</dbReference>
<feature type="transmembrane region" description="Helical" evidence="6">
    <location>
        <begin position="332"/>
        <end position="357"/>
    </location>
</feature>
<feature type="transmembrane region" description="Helical" evidence="6">
    <location>
        <begin position="1165"/>
        <end position="1189"/>
    </location>
</feature>
<evidence type="ECO:0000313" key="9">
    <source>
        <dbReference type="Proteomes" id="UP000054408"/>
    </source>
</evidence>
<feature type="transmembrane region" description="Helical" evidence="6">
    <location>
        <begin position="1046"/>
        <end position="1079"/>
    </location>
</feature>
<reference evidence="8 9" key="1">
    <citation type="submission" date="2010-05" db="EMBL/GenBank/DDBJ databases">
        <title>The Genome Sequence of Thecamonas trahens ATCC 50062.</title>
        <authorList>
            <consortium name="The Broad Institute Genome Sequencing Platform"/>
            <person name="Russ C."/>
            <person name="Cuomo C."/>
            <person name="Shea T."/>
            <person name="Young S.K."/>
            <person name="Zeng Q."/>
            <person name="Koehrsen M."/>
            <person name="Haas B."/>
            <person name="Borodovsky M."/>
            <person name="Guigo R."/>
            <person name="Alvarado L."/>
            <person name="Berlin A."/>
            <person name="Bochicchio J."/>
            <person name="Borenstein D."/>
            <person name="Chapman S."/>
            <person name="Chen Z."/>
            <person name="Freedman E."/>
            <person name="Gellesch M."/>
            <person name="Goldberg J."/>
            <person name="Griggs A."/>
            <person name="Gujja S."/>
            <person name="Heilman E."/>
            <person name="Heiman D."/>
            <person name="Hepburn T."/>
            <person name="Howarth C."/>
            <person name="Jen D."/>
            <person name="Larson L."/>
            <person name="Mehta T."/>
            <person name="Park D."/>
            <person name="Pearson M."/>
            <person name="Roberts A."/>
            <person name="Saif S."/>
            <person name="Shenoy N."/>
            <person name="Sisk P."/>
            <person name="Stolte C."/>
            <person name="Sykes S."/>
            <person name="Thomson T."/>
            <person name="Walk T."/>
            <person name="White J."/>
            <person name="Yandava C."/>
            <person name="Burger G."/>
            <person name="Gray M.W."/>
            <person name="Holland P.W.H."/>
            <person name="King N."/>
            <person name="Lang F.B.F."/>
            <person name="Roger A.J."/>
            <person name="Ruiz-Trillo I."/>
            <person name="Lander E."/>
            <person name="Nusbaum C."/>
        </authorList>
    </citation>
    <scope>NUCLEOTIDE SEQUENCE [LARGE SCALE GENOMIC DNA]</scope>
    <source>
        <strain evidence="8 9">ATCC 50062</strain>
    </source>
</reference>
<feature type="region of interest" description="Disordered" evidence="5">
    <location>
        <begin position="520"/>
        <end position="569"/>
    </location>
</feature>
<evidence type="ECO:0000313" key="8">
    <source>
        <dbReference type="EMBL" id="KNC50977.1"/>
    </source>
</evidence>
<feature type="transmembrane region" description="Helical" evidence="6">
    <location>
        <begin position="1447"/>
        <end position="1469"/>
    </location>
</feature>
<dbReference type="Gene3D" id="1.20.120.350">
    <property type="entry name" value="Voltage-gated potassium channels. Chain C"/>
    <property type="match status" value="4"/>
</dbReference>
<evidence type="ECO:0000256" key="2">
    <source>
        <dbReference type="ARBA" id="ARBA00022692"/>
    </source>
</evidence>
<protein>
    <recommendedName>
        <fullName evidence="7">Ion transport domain-containing protein</fullName>
    </recommendedName>
</protein>
<accession>A0A0L0DF55</accession>
<dbReference type="RefSeq" id="XP_013756448.1">
    <property type="nucleotide sequence ID" value="XM_013900994.1"/>
</dbReference>
<feature type="domain" description="Ion transport" evidence="7">
    <location>
        <begin position="72"/>
        <end position="361"/>
    </location>
</feature>